<dbReference type="InterPro" id="IPR010037">
    <property type="entry name" value="FkbH_domain"/>
</dbReference>
<dbReference type="SUPFAM" id="SSF55729">
    <property type="entry name" value="Acyl-CoA N-acyltransferases (Nat)"/>
    <property type="match status" value="1"/>
</dbReference>
<dbReference type="Proteomes" id="UP000286746">
    <property type="component" value="Unassembled WGS sequence"/>
</dbReference>
<evidence type="ECO:0008006" key="3">
    <source>
        <dbReference type="Google" id="ProtNLM"/>
    </source>
</evidence>
<dbReference type="Pfam" id="PF00702">
    <property type="entry name" value="Hydrolase"/>
    <property type="match status" value="1"/>
</dbReference>
<accession>A0A401W128</accession>
<sequence>MAATETAETGTLTDAAETAVRPAVKCLVWDLDNTLWQGTLLEHDELALRPGVLETLKALDERGILQSVASRNEYDDAWARLGSLGVADYFVLPHIGWGRKSDAVRAVAEQLNFAQNTIAFIDDQHTERAEVAYHLPDVRCYDAPDAAGLPGLPDFAPTVTSDARRRRAMYQEKFRREAAQSEFNGPDEDFLRTLDMRMRIDRAAEHDLARVEELTLRTSQMNATGVHYSDADLRALLTDPDHEVLITTVEDRFGSHGAVGVALLERQPGRWRLKLLATSCRVVNFGIGTQLLRWTADQATRAGVHLEADFRRTDRNRIMEVAYRFAGFDSKPCACQEDGRQAAAGAPADVQRLHLVPQRQTAPTTLTVTGPALWSGDGTGTPWA</sequence>
<dbReference type="InterPro" id="IPR010033">
    <property type="entry name" value="HAD_SF_ppase_IIIC"/>
</dbReference>
<dbReference type="EMBL" id="BHZD01000001">
    <property type="protein sequence ID" value="GCD43017.1"/>
    <property type="molecule type" value="Genomic_DNA"/>
</dbReference>
<dbReference type="NCBIfam" id="TIGR01686">
    <property type="entry name" value="FkbH"/>
    <property type="match status" value="1"/>
</dbReference>
<dbReference type="InterPro" id="IPR016181">
    <property type="entry name" value="Acyl_CoA_acyltransferase"/>
</dbReference>
<evidence type="ECO:0000313" key="1">
    <source>
        <dbReference type="EMBL" id="GCD43017.1"/>
    </source>
</evidence>
<keyword evidence="2" id="KW-1185">Reference proteome</keyword>
<dbReference type="InterPro" id="IPR023214">
    <property type="entry name" value="HAD_sf"/>
</dbReference>
<reference evidence="1 2" key="1">
    <citation type="submission" date="2018-11" db="EMBL/GenBank/DDBJ databases">
        <title>Whole genome sequence of Streptomyces paromomycinus NBRC 15454(T).</title>
        <authorList>
            <person name="Komaki H."/>
            <person name="Tamura T."/>
        </authorList>
    </citation>
    <scope>NUCLEOTIDE SEQUENCE [LARGE SCALE GENOMIC DNA]</scope>
    <source>
        <strain evidence="1 2">NBRC 15454</strain>
    </source>
</reference>
<dbReference type="InterPro" id="IPR036412">
    <property type="entry name" value="HAD-like_sf"/>
</dbReference>
<proteinExistence type="predicted"/>
<dbReference type="AlphaFoldDB" id="A0A401W128"/>
<name>A0A401W128_STREY</name>
<evidence type="ECO:0000313" key="2">
    <source>
        <dbReference type="Proteomes" id="UP000286746"/>
    </source>
</evidence>
<organism evidence="1 2">
    <name type="scientific">Streptomyces paromomycinus</name>
    <name type="common">Streptomyces rimosus subsp. paromomycinus</name>
    <dbReference type="NCBI Taxonomy" id="92743"/>
    <lineage>
        <taxon>Bacteria</taxon>
        <taxon>Bacillati</taxon>
        <taxon>Actinomycetota</taxon>
        <taxon>Actinomycetes</taxon>
        <taxon>Kitasatosporales</taxon>
        <taxon>Streptomycetaceae</taxon>
        <taxon>Streptomyces</taxon>
    </lineage>
</organism>
<protein>
    <recommendedName>
        <fullName evidence="3">HAD-IIIC family phosphatase</fullName>
    </recommendedName>
</protein>
<dbReference type="Gene3D" id="3.40.630.30">
    <property type="match status" value="1"/>
</dbReference>
<comment type="caution">
    <text evidence="1">The sequence shown here is derived from an EMBL/GenBank/DDBJ whole genome shotgun (WGS) entry which is preliminary data.</text>
</comment>
<gene>
    <name evidence="1" type="ORF">GKJPGBOP_02693</name>
</gene>
<dbReference type="Gene3D" id="3.40.50.1000">
    <property type="entry name" value="HAD superfamily/HAD-like"/>
    <property type="match status" value="1"/>
</dbReference>
<dbReference type="NCBIfam" id="TIGR01681">
    <property type="entry name" value="HAD-SF-IIIC"/>
    <property type="match status" value="1"/>
</dbReference>
<dbReference type="SUPFAM" id="SSF56784">
    <property type="entry name" value="HAD-like"/>
    <property type="match status" value="1"/>
</dbReference>